<dbReference type="InterPro" id="IPR022284">
    <property type="entry name" value="GPAT/DHAPAT"/>
</dbReference>
<organism evidence="1">
    <name type="scientific">Lygus hesperus</name>
    <name type="common">Western plant bug</name>
    <dbReference type="NCBI Taxonomy" id="30085"/>
    <lineage>
        <taxon>Eukaryota</taxon>
        <taxon>Metazoa</taxon>
        <taxon>Ecdysozoa</taxon>
        <taxon>Arthropoda</taxon>
        <taxon>Hexapoda</taxon>
        <taxon>Insecta</taxon>
        <taxon>Pterygota</taxon>
        <taxon>Neoptera</taxon>
        <taxon>Paraneoptera</taxon>
        <taxon>Hemiptera</taxon>
        <taxon>Heteroptera</taxon>
        <taxon>Panheteroptera</taxon>
        <taxon>Cimicomorpha</taxon>
        <taxon>Miridae</taxon>
        <taxon>Mirini</taxon>
        <taxon>Lygus</taxon>
    </lineage>
</organism>
<keyword evidence="1" id="KW-0012">Acyltransferase</keyword>
<dbReference type="PANTHER" id="PTHR12563:SF17">
    <property type="entry name" value="DIHYDROXYACETONE PHOSPHATE ACYLTRANSFERASE"/>
    <property type="match status" value="1"/>
</dbReference>
<dbReference type="GO" id="GO:0016287">
    <property type="term" value="F:glycerone-phosphate O-acyltransferase activity"/>
    <property type="evidence" value="ECO:0007669"/>
    <property type="project" value="TreeGrafter"/>
</dbReference>
<dbReference type="PANTHER" id="PTHR12563">
    <property type="entry name" value="GLYCEROL-3-PHOSPHATE ACYLTRANSFERASE"/>
    <property type="match status" value="1"/>
</dbReference>
<name>A0A146MH87_LYGHE</name>
<reference evidence="1" key="1">
    <citation type="journal article" date="2016" name="Gigascience">
        <title>De novo construction of an expanded transcriptome assembly for the western tarnished plant bug, Lygus hesperus.</title>
        <authorList>
            <person name="Tassone E.E."/>
            <person name="Geib S.M."/>
            <person name="Hall B."/>
            <person name="Fabrick J.A."/>
            <person name="Brent C.S."/>
            <person name="Hull J.J."/>
        </authorList>
    </citation>
    <scope>NUCLEOTIDE SEQUENCE</scope>
</reference>
<accession>A0A146MH87</accession>
<protein>
    <submittedName>
        <fullName evidence="1">Dihydroxyacetone phosphate acyltransferase</fullName>
    </submittedName>
</protein>
<gene>
    <name evidence="1" type="primary">GNPAT_0</name>
    <name evidence="1" type="ORF">g.33066</name>
</gene>
<dbReference type="GO" id="GO:0031966">
    <property type="term" value="C:mitochondrial membrane"/>
    <property type="evidence" value="ECO:0007669"/>
    <property type="project" value="TreeGrafter"/>
</dbReference>
<feature type="non-terminal residue" evidence="1">
    <location>
        <position position="149"/>
    </location>
</feature>
<dbReference type="GO" id="GO:0004366">
    <property type="term" value="F:glycerol-3-phosphate O-acyltransferase activity"/>
    <property type="evidence" value="ECO:0007669"/>
    <property type="project" value="TreeGrafter"/>
</dbReference>
<dbReference type="GO" id="GO:0008654">
    <property type="term" value="P:phospholipid biosynthetic process"/>
    <property type="evidence" value="ECO:0007669"/>
    <property type="project" value="TreeGrafter"/>
</dbReference>
<keyword evidence="1" id="KW-0808">Transferase</keyword>
<dbReference type="AlphaFoldDB" id="A0A146MH87"/>
<dbReference type="GO" id="GO:0005778">
    <property type="term" value="C:peroxisomal membrane"/>
    <property type="evidence" value="ECO:0007669"/>
    <property type="project" value="TreeGrafter"/>
</dbReference>
<dbReference type="EMBL" id="GDHC01000523">
    <property type="protein sequence ID" value="JAQ18106.1"/>
    <property type="molecule type" value="Transcribed_RNA"/>
</dbReference>
<dbReference type="GO" id="GO:0019432">
    <property type="term" value="P:triglyceride biosynthetic process"/>
    <property type="evidence" value="ECO:0007669"/>
    <property type="project" value="TreeGrafter"/>
</dbReference>
<dbReference type="GO" id="GO:0008611">
    <property type="term" value="P:ether lipid biosynthetic process"/>
    <property type="evidence" value="ECO:0007669"/>
    <property type="project" value="TreeGrafter"/>
</dbReference>
<evidence type="ECO:0000313" key="1">
    <source>
        <dbReference type="EMBL" id="JAQ18106.1"/>
    </source>
</evidence>
<proteinExistence type="predicted"/>
<sequence length="149" mass="16996">MEEFVNILRKSEYSSDVLWVSRYLRFTKAFIATDRKSQSHDEIKQDVLNSDVMRAIEELELEANTADLAHLHAGVRKILAEIGYTRSLATIRWLALIVVKIINKTLDGIYVNEASLIKLKASMGDSPYVLVPTHRSYGDFILMAFICFV</sequence>
<dbReference type="GO" id="GO:0006631">
    <property type="term" value="P:fatty acid metabolic process"/>
    <property type="evidence" value="ECO:0007669"/>
    <property type="project" value="TreeGrafter"/>
</dbReference>